<dbReference type="GO" id="GO:0042910">
    <property type="term" value="F:xenobiotic transmembrane transporter activity"/>
    <property type="evidence" value="ECO:0007669"/>
    <property type="project" value="InterPro"/>
</dbReference>
<name>A0AAE1SWZ6_9SOLA</name>
<feature type="transmembrane region" description="Helical" evidence="6">
    <location>
        <begin position="149"/>
        <end position="168"/>
    </location>
</feature>
<dbReference type="AlphaFoldDB" id="A0AAE1SWZ6"/>
<accession>A0AAE1SWZ6</accession>
<evidence type="ECO:0000313" key="7">
    <source>
        <dbReference type="EMBL" id="KAK4377311.1"/>
    </source>
</evidence>
<dbReference type="CDD" id="cd13132">
    <property type="entry name" value="MATE_eukaryotic"/>
    <property type="match status" value="1"/>
</dbReference>
<dbReference type="GO" id="GO:1990961">
    <property type="term" value="P:xenobiotic detoxification by transmembrane export across the plasma membrane"/>
    <property type="evidence" value="ECO:0007669"/>
    <property type="project" value="InterPro"/>
</dbReference>
<evidence type="ECO:0000256" key="5">
    <source>
        <dbReference type="ARBA" id="ARBA00023136"/>
    </source>
</evidence>
<proteinExistence type="inferred from homology"/>
<keyword evidence="5 6" id="KW-0472">Membrane</keyword>
<feature type="transmembrane region" description="Helical" evidence="6">
    <location>
        <begin position="392"/>
        <end position="416"/>
    </location>
</feature>
<feature type="transmembrane region" description="Helical" evidence="6">
    <location>
        <begin position="209"/>
        <end position="236"/>
    </location>
</feature>
<evidence type="ECO:0000256" key="6">
    <source>
        <dbReference type="RuleBase" id="RU004914"/>
    </source>
</evidence>
<keyword evidence="3 6" id="KW-0812">Transmembrane</keyword>
<feature type="transmembrane region" description="Helical" evidence="6">
    <location>
        <begin position="455"/>
        <end position="476"/>
    </location>
</feature>
<feature type="transmembrane region" description="Helical" evidence="6">
    <location>
        <begin position="422"/>
        <end position="443"/>
    </location>
</feature>
<evidence type="ECO:0000256" key="1">
    <source>
        <dbReference type="ARBA" id="ARBA00004141"/>
    </source>
</evidence>
<dbReference type="EMBL" id="JAVYJV010000002">
    <property type="protein sequence ID" value="KAK4377311.1"/>
    <property type="molecule type" value="Genomic_DNA"/>
</dbReference>
<dbReference type="InterPro" id="IPR002528">
    <property type="entry name" value="MATE_fam"/>
</dbReference>
<evidence type="ECO:0000256" key="3">
    <source>
        <dbReference type="ARBA" id="ARBA00022692"/>
    </source>
</evidence>
<sequence length="500" mass="54635">MEQKTFEIGRQESDVDLQQNKKIGNKWGVESKKVWHIAGPAILNAVSLFSLEFVTAAFAGRLGDLELAVVSEVHNVIAGFVYGVMLGMASALATLCGQAVGAGQFNMLGVYLQRSWLITGFTSLLLTPVFVFTSPILKLLRQDKDIAHLAGKYAIWIIPQMFAYALNFPMQKFLQSQSKVWFMAIISMGGLAIHVLLNWILVIKAGHGLFGAAIAGNISWWILNIAQLVYIISGYFPEAWTGFSCLAFKSLTNFVKLSLASAIMVCLELWYFTAVILMVGGLKNATVAVDAISICYFTTKPYMLTNWFGYDSLGLQLWTLTVAFGFTSSTSVRVSNELGAGNPKAAKFSVTVNVLTSAVIGLVFSAIILATRKEFPRLFTNEQHVIKETSKLGYILAAIIFLNGIQPVLLGVAVGAGWQLQVALISIGCYYGFGLPLGALLGYKFKFGVEGILSAMLAGSLLQTLFQLIIIARTSWHKQALQAEERVRSWGGKEENQETS</sequence>
<protein>
    <recommendedName>
        <fullName evidence="6">Protein DETOXIFICATION</fullName>
    </recommendedName>
    <alternativeName>
        <fullName evidence="6">Multidrug and toxic compound extrusion protein</fullName>
    </alternativeName>
</protein>
<gene>
    <name evidence="7" type="ORF">RND71_003607</name>
</gene>
<keyword evidence="8" id="KW-1185">Reference proteome</keyword>
<dbReference type="NCBIfam" id="TIGR00797">
    <property type="entry name" value="matE"/>
    <property type="match status" value="1"/>
</dbReference>
<dbReference type="GO" id="GO:0016020">
    <property type="term" value="C:membrane"/>
    <property type="evidence" value="ECO:0007669"/>
    <property type="project" value="UniProtKB-SubCell"/>
</dbReference>
<comment type="caution">
    <text evidence="7">The sequence shown here is derived from an EMBL/GenBank/DDBJ whole genome shotgun (WGS) entry which is preliminary data.</text>
</comment>
<feature type="transmembrane region" description="Helical" evidence="6">
    <location>
        <begin position="257"/>
        <end position="279"/>
    </location>
</feature>
<comment type="subcellular location">
    <subcellularLocation>
        <location evidence="1">Membrane</location>
        <topology evidence="1">Multi-pass membrane protein</topology>
    </subcellularLocation>
</comment>
<dbReference type="GO" id="GO:0015297">
    <property type="term" value="F:antiporter activity"/>
    <property type="evidence" value="ECO:0007669"/>
    <property type="project" value="InterPro"/>
</dbReference>
<feature type="transmembrane region" description="Helical" evidence="6">
    <location>
        <begin position="352"/>
        <end position="371"/>
    </location>
</feature>
<evidence type="ECO:0000313" key="8">
    <source>
        <dbReference type="Proteomes" id="UP001291623"/>
    </source>
</evidence>
<reference evidence="7" key="1">
    <citation type="submission" date="2023-12" db="EMBL/GenBank/DDBJ databases">
        <title>Genome assembly of Anisodus tanguticus.</title>
        <authorList>
            <person name="Wang Y.-J."/>
        </authorList>
    </citation>
    <scope>NUCLEOTIDE SEQUENCE</scope>
    <source>
        <strain evidence="7">KB-2021</strain>
        <tissue evidence="7">Leaf</tissue>
    </source>
</reference>
<comment type="similarity">
    <text evidence="2 6">Belongs to the multi antimicrobial extrusion (MATE) (TC 2.A.66.1) family.</text>
</comment>
<feature type="transmembrane region" description="Helical" evidence="6">
    <location>
        <begin position="115"/>
        <end position="137"/>
    </location>
</feature>
<feature type="transmembrane region" description="Helical" evidence="6">
    <location>
        <begin position="80"/>
        <end position="103"/>
    </location>
</feature>
<dbReference type="PANTHER" id="PTHR11206">
    <property type="entry name" value="MULTIDRUG RESISTANCE PROTEIN"/>
    <property type="match status" value="1"/>
</dbReference>
<evidence type="ECO:0000256" key="4">
    <source>
        <dbReference type="ARBA" id="ARBA00022989"/>
    </source>
</evidence>
<feature type="transmembrane region" description="Helical" evidence="6">
    <location>
        <begin position="180"/>
        <end position="203"/>
    </location>
</feature>
<evidence type="ECO:0000256" key="2">
    <source>
        <dbReference type="ARBA" id="ARBA00010199"/>
    </source>
</evidence>
<dbReference type="InterPro" id="IPR045069">
    <property type="entry name" value="MATE_euk"/>
</dbReference>
<dbReference type="Pfam" id="PF01554">
    <property type="entry name" value="MatE"/>
    <property type="match status" value="2"/>
</dbReference>
<keyword evidence="4 6" id="KW-1133">Transmembrane helix</keyword>
<organism evidence="7 8">
    <name type="scientific">Anisodus tanguticus</name>
    <dbReference type="NCBI Taxonomy" id="243964"/>
    <lineage>
        <taxon>Eukaryota</taxon>
        <taxon>Viridiplantae</taxon>
        <taxon>Streptophyta</taxon>
        <taxon>Embryophyta</taxon>
        <taxon>Tracheophyta</taxon>
        <taxon>Spermatophyta</taxon>
        <taxon>Magnoliopsida</taxon>
        <taxon>eudicotyledons</taxon>
        <taxon>Gunneridae</taxon>
        <taxon>Pentapetalae</taxon>
        <taxon>asterids</taxon>
        <taxon>lamiids</taxon>
        <taxon>Solanales</taxon>
        <taxon>Solanaceae</taxon>
        <taxon>Solanoideae</taxon>
        <taxon>Hyoscyameae</taxon>
        <taxon>Anisodus</taxon>
    </lineage>
</organism>
<dbReference type="Proteomes" id="UP001291623">
    <property type="component" value="Unassembled WGS sequence"/>
</dbReference>